<sequence length="315" mass="35056">MGRFSFRSWKACAGLLLAACAAGSQVELEPTDEEIMALFHPPTALAMGRLAALSYCGNELEPAKVEQCPTCERAGFEVVKGSVKKLFVKFWGNPQANFFILGRFQRISDEAKDVPSKGCFVVTRGSSNKANWVANVQQALVNPRWSQCPRCRVHKGFHDIYKRALPNIRRYLADNGCRRQGDPVWVTGHSMGGAVSSIMIAGLTGFGYNVALSYVLEPPMTGNKAYRQYFVDVVARSHPPVPVIRLTNGQDTAPSFPFKGRYEPLPYEFFSDPVWGTHRICRNSSKECAEGVDRTQTWASKSLFVDHVVLWCPLL</sequence>
<dbReference type="InterPro" id="IPR002921">
    <property type="entry name" value="Fungal_lipase-type"/>
</dbReference>
<dbReference type="InterPro" id="IPR029058">
    <property type="entry name" value="AB_hydrolase_fold"/>
</dbReference>
<accession>A0A812MHF2</accession>
<dbReference type="CDD" id="cd00519">
    <property type="entry name" value="Lipase_3"/>
    <property type="match status" value="1"/>
</dbReference>
<feature type="domain" description="Fungal lipase-type" evidence="2">
    <location>
        <begin position="120"/>
        <end position="258"/>
    </location>
</feature>
<evidence type="ECO:0000259" key="2">
    <source>
        <dbReference type="Pfam" id="PF01764"/>
    </source>
</evidence>
<dbReference type="SUPFAM" id="SSF53474">
    <property type="entry name" value="alpha/beta-Hydrolases"/>
    <property type="match status" value="1"/>
</dbReference>
<reference evidence="3" key="1">
    <citation type="submission" date="2021-02" db="EMBL/GenBank/DDBJ databases">
        <authorList>
            <person name="Dougan E. K."/>
            <person name="Rhodes N."/>
            <person name="Thang M."/>
            <person name="Chan C."/>
        </authorList>
    </citation>
    <scope>NUCLEOTIDE SEQUENCE</scope>
</reference>
<dbReference type="PANTHER" id="PTHR45856:SF24">
    <property type="entry name" value="FUNGAL LIPASE-LIKE DOMAIN-CONTAINING PROTEIN"/>
    <property type="match status" value="1"/>
</dbReference>
<feature type="signal peptide" evidence="1">
    <location>
        <begin position="1"/>
        <end position="23"/>
    </location>
</feature>
<keyword evidence="4" id="KW-1185">Reference proteome</keyword>
<dbReference type="Pfam" id="PF01764">
    <property type="entry name" value="Lipase_3"/>
    <property type="match status" value="1"/>
</dbReference>
<proteinExistence type="predicted"/>
<dbReference type="PANTHER" id="PTHR45856">
    <property type="entry name" value="ALPHA/BETA-HYDROLASES SUPERFAMILY PROTEIN"/>
    <property type="match status" value="1"/>
</dbReference>
<dbReference type="Gene3D" id="3.40.50.1820">
    <property type="entry name" value="alpha/beta hydrolase"/>
    <property type="match status" value="1"/>
</dbReference>
<protein>
    <submittedName>
        <fullName evidence="3">LIP protein</fullName>
    </submittedName>
</protein>
<dbReference type="InterPro" id="IPR051218">
    <property type="entry name" value="Sec_MonoDiacylglyc_Lipase"/>
</dbReference>
<dbReference type="EMBL" id="CAJNDS010001513">
    <property type="protein sequence ID" value="CAE7263214.1"/>
    <property type="molecule type" value="Genomic_DNA"/>
</dbReference>
<dbReference type="OrthoDB" id="426718at2759"/>
<gene>
    <name evidence="3" type="primary">LIP</name>
    <name evidence="3" type="ORF">SNAT2548_LOCUS13833</name>
</gene>
<dbReference type="Proteomes" id="UP000604046">
    <property type="component" value="Unassembled WGS sequence"/>
</dbReference>
<name>A0A812MHF2_9DINO</name>
<dbReference type="AlphaFoldDB" id="A0A812MHF2"/>
<organism evidence="3 4">
    <name type="scientific">Symbiodinium natans</name>
    <dbReference type="NCBI Taxonomy" id="878477"/>
    <lineage>
        <taxon>Eukaryota</taxon>
        <taxon>Sar</taxon>
        <taxon>Alveolata</taxon>
        <taxon>Dinophyceae</taxon>
        <taxon>Suessiales</taxon>
        <taxon>Symbiodiniaceae</taxon>
        <taxon>Symbiodinium</taxon>
    </lineage>
</organism>
<feature type="chain" id="PRO_5032506455" evidence="1">
    <location>
        <begin position="24"/>
        <end position="315"/>
    </location>
</feature>
<dbReference type="GO" id="GO:0006629">
    <property type="term" value="P:lipid metabolic process"/>
    <property type="evidence" value="ECO:0007669"/>
    <property type="project" value="InterPro"/>
</dbReference>
<keyword evidence="1" id="KW-0732">Signal</keyword>
<comment type="caution">
    <text evidence="3">The sequence shown here is derived from an EMBL/GenBank/DDBJ whole genome shotgun (WGS) entry which is preliminary data.</text>
</comment>
<evidence type="ECO:0000313" key="4">
    <source>
        <dbReference type="Proteomes" id="UP000604046"/>
    </source>
</evidence>
<evidence type="ECO:0000256" key="1">
    <source>
        <dbReference type="SAM" id="SignalP"/>
    </source>
</evidence>
<evidence type="ECO:0000313" key="3">
    <source>
        <dbReference type="EMBL" id="CAE7263214.1"/>
    </source>
</evidence>